<proteinExistence type="predicted"/>
<keyword evidence="1" id="KW-0812">Transmembrane</keyword>
<dbReference type="AlphaFoldDB" id="A0A0C2BQ84"/>
<protein>
    <submittedName>
        <fullName evidence="2">Uncharacterized protein</fullName>
    </submittedName>
</protein>
<dbReference type="Proteomes" id="UP000054047">
    <property type="component" value="Unassembled WGS sequence"/>
</dbReference>
<feature type="transmembrane region" description="Helical" evidence="1">
    <location>
        <begin position="87"/>
        <end position="107"/>
    </location>
</feature>
<dbReference type="EMBL" id="KN770605">
    <property type="protein sequence ID" value="KIH45938.1"/>
    <property type="molecule type" value="Genomic_DNA"/>
</dbReference>
<gene>
    <name evidence="2" type="ORF">ANCDUO_24012</name>
</gene>
<keyword evidence="1" id="KW-1133">Transmembrane helix</keyword>
<name>A0A0C2BQ84_9BILA</name>
<sequence length="114" mass="12102">MPPDLKEASPKSSDRVNFLTGICNRAPTPALRIICQQITNWDANTRNVRPTTRTSVLAPGPAGLAVGAFTVSAVASSTSPTTAYECMDIACLCGFFGVCKIITLITLTPVDLRM</sequence>
<keyword evidence="3" id="KW-1185">Reference proteome</keyword>
<dbReference type="OrthoDB" id="10554974at2759"/>
<organism evidence="2 3">
    <name type="scientific">Ancylostoma duodenale</name>
    <dbReference type="NCBI Taxonomy" id="51022"/>
    <lineage>
        <taxon>Eukaryota</taxon>
        <taxon>Metazoa</taxon>
        <taxon>Ecdysozoa</taxon>
        <taxon>Nematoda</taxon>
        <taxon>Chromadorea</taxon>
        <taxon>Rhabditida</taxon>
        <taxon>Rhabditina</taxon>
        <taxon>Rhabditomorpha</taxon>
        <taxon>Strongyloidea</taxon>
        <taxon>Ancylostomatidae</taxon>
        <taxon>Ancylostomatinae</taxon>
        <taxon>Ancylostoma</taxon>
    </lineage>
</organism>
<evidence type="ECO:0000313" key="3">
    <source>
        <dbReference type="Proteomes" id="UP000054047"/>
    </source>
</evidence>
<keyword evidence="1" id="KW-0472">Membrane</keyword>
<feature type="transmembrane region" description="Helical" evidence="1">
    <location>
        <begin position="56"/>
        <end position="75"/>
    </location>
</feature>
<reference evidence="2 3" key="1">
    <citation type="submission" date="2013-12" db="EMBL/GenBank/DDBJ databases">
        <title>Draft genome of the parsitic nematode Ancylostoma duodenale.</title>
        <authorList>
            <person name="Mitreva M."/>
        </authorList>
    </citation>
    <scope>NUCLEOTIDE SEQUENCE [LARGE SCALE GENOMIC DNA]</scope>
    <source>
        <strain evidence="2 3">Zhejiang</strain>
    </source>
</reference>
<accession>A0A0C2BQ84</accession>
<evidence type="ECO:0000313" key="2">
    <source>
        <dbReference type="EMBL" id="KIH45938.1"/>
    </source>
</evidence>
<evidence type="ECO:0000256" key="1">
    <source>
        <dbReference type="SAM" id="Phobius"/>
    </source>
</evidence>